<comment type="caution">
    <text evidence="1">The sequence shown here is derived from an EMBL/GenBank/DDBJ whole genome shotgun (WGS) entry which is preliminary data.</text>
</comment>
<feature type="non-terminal residue" evidence="1">
    <location>
        <position position="112"/>
    </location>
</feature>
<reference evidence="1" key="1">
    <citation type="journal article" date="2015" name="Nature">
        <title>Complex archaea that bridge the gap between prokaryotes and eukaryotes.</title>
        <authorList>
            <person name="Spang A."/>
            <person name="Saw J.H."/>
            <person name="Jorgensen S.L."/>
            <person name="Zaremba-Niedzwiedzka K."/>
            <person name="Martijn J."/>
            <person name="Lind A.E."/>
            <person name="van Eijk R."/>
            <person name="Schleper C."/>
            <person name="Guy L."/>
            <person name="Ettema T.J."/>
        </authorList>
    </citation>
    <scope>NUCLEOTIDE SEQUENCE</scope>
</reference>
<sequence length="112" mass="12467">MVSLSLGITTAEFDQVFADQKVTVSSSIASITLDPIYGQASEITYSDSAKQWIFFKNSSELSLKMWGIVEVADAYVIMEITDSIAFGDRVTYDSEIFEFTPDCKSVYRYANG</sequence>
<protein>
    <submittedName>
        <fullName evidence="1">Uncharacterized protein</fullName>
    </submittedName>
</protein>
<proteinExistence type="predicted"/>
<organism evidence="1">
    <name type="scientific">marine sediment metagenome</name>
    <dbReference type="NCBI Taxonomy" id="412755"/>
    <lineage>
        <taxon>unclassified sequences</taxon>
        <taxon>metagenomes</taxon>
        <taxon>ecological metagenomes</taxon>
    </lineage>
</organism>
<accession>A0A0F9DPQ4</accession>
<dbReference type="AlphaFoldDB" id="A0A0F9DPQ4"/>
<dbReference type="EMBL" id="LAZR01040662">
    <property type="protein sequence ID" value="KKL13928.1"/>
    <property type="molecule type" value="Genomic_DNA"/>
</dbReference>
<name>A0A0F9DPQ4_9ZZZZ</name>
<gene>
    <name evidence="1" type="ORF">LCGC14_2520840</name>
</gene>
<evidence type="ECO:0000313" key="1">
    <source>
        <dbReference type="EMBL" id="KKL13928.1"/>
    </source>
</evidence>